<dbReference type="Proteomes" id="UP000184693">
    <property type="component" value="Unassembled WGS sequence"/>
</dbReference>
<evidence type="ECO:0000313" key="5">
    <source>
        <dbReference type="Proteomes" id="UP000184693"/>
    </source>
</evidence>
<sequence>MHVLVIGAGVIGLAAAWYLRADGHQVTVVERNQDVGLETSFANGGQLSYSYVAPLAGPGVLSKLPGWLLRHDSPVRFRPSADPEQWRWLLQFVRACTLEQSEACTRKLLSLSFFSRDLMHELLVHEPDIRFEHANAGKLVVYRTDAAFDAACRLLDYQRSLGCEQDALDAKACIAREPALAHLGSQLCGGIFTASEDSGDCYQFCVSMMQLLRERGVGFRFGTAVTQLREVSAQRVAAYAGEERLDADHIVLANAAPSVPLLRALGIRVPLYPLKGYSLTAPVVADAAAPRISITDFERKIVYARLGNRLRIAGMADITGRLADIDLKRVATLRAQSAATFPGAVDFDTAAVWCGLRPATPKSMPVIDGTRFANLWLNLGQGALGFTLALASGRLIGDLVARREPAIALDGFGLRSM</sequence>
<keyword evidence="2" id="KW-0560">Oxidoreductase</keyword>
<dbReference type="InterPro" id="IPR036188">
    <property type="entry name" value="FAD/NAD-bd_sf"/>
</dbReference>
<dbReference type="SUPFAM" id="SSF54373">
    <property type="entry name" value="FAD-linked reductases, C-terminal domain"/>
    <property type="match status" value="1"/>
</dbReference>
<dbReference type="GO" id="GO:0008718">
    <property type="term" value="F:D-amino-acid dehydrogenase activity"/>
    <property type="evidence" value="ECO:0007669"/>
    <property type="project" value="TreeGrafter"/>
</dbReference>
<comment type="similarity">
    <text evidence="1">Belongs to the DadA oxidoreductase family.</text>
</comment>
<dbReference type="PANTHER" id="PTHR13847:SF280">
    <property type="entry name" value="D-AMINO ACID DEHYDROGENASE"/>
    <property type="match status" value="1"/>
</dbReference>
<protein>
    <submittedName>
        <fullName evidence="4">D-amino acid dehydrogenase small subunit</fullName>
    </submittedName>
</protein>
<dbReference type="Gene3D" id="3.50.50.60">
    <property type="entry name" value="FAD/NAD(P)-binding domain"/>
    <property type="match status" value="2"/>
</dbReference>
<dbReference type="AlphaFoldDB" id="A0A1N6KKV2"/>
<feature type="domain" description="FAD dependent oxidoreductase" evidence="3">
    <location>
        <begin position="3"/>
        <end position="399"/>
    </location>
</feature>
<dbReference type="PANTHER" id="PTHR13847">
    <property type="entry name" value="SARCOSINE DEHYDROGENASE-RELATED"/>
    <property type="match status" value="1"/>
</dbReference>
<dbReference type="GO" id="GO:0055130">
    <property type="term" value="P:D-alanine catabolic process"/>
    <property type="evidence" value="ECO:0007669"/>
    <property type="project" value="TreeGrafter"/>
</dbReference>
<dbReference type="GO" id="GO:0005886">
    <property type="term" value="C:plasma membrane"/>
    <property type="evidence" value="ECO:0007669"/>
    <property type="project" value="TreeGrafter"/>
</dbReference>
<dbReference type="Gene3D" id="3.30.9.10">
    <property type="entry name" value="D-Amino Acid Oxidase, subunit A, domain 2"/>
    <property type="match status" value="1"/>
</dbReference>
<accession>A0A1N6KKV2</accession>
<dbReference type="GO" id="GO:0005737">
    <property type="term" value="C:cytoplasm"/>
    <property type="evidence" value="ECO:0007669"/>
    <property type="project" value="TreeGrafter"/>
</dbReference>
<dbReference type="SUPFAM" id="SSF51905">
    <property type="entry name" value="FAD/NAD(P)-binding domain"/>
    <property type="match status" value="1"/>
</dbReference>
<evidence type="ECO:0000256" key="2">
    <source>
        <dbReference type="ARBA" id="ARBA00023002"/>
    </source>
</evidence>
<organism evidence="4 5">
    <name type="scientific">Paraburkholderia phenazinium</name>
    <dbReference type="NCBI Taxonomy" id="60549"/>
    <lineage>
        <taxon>Bacteria</taxon>
        <taxon>Pseudomonadati</taxon>
        <taxon>Pseudomonadota</taxon>
        <taxon>Betaproteobacteria</taxon>
        <taxon>Burkholderiales</taxon>
        <taxon>Burkholderiaceae</taxon>
        <taxon>Paraburkholderia</taxon>
    </lineage>
</organism>
<evidence type="ECO:0000313" key="4">
    <source>
        <dbReference type="EMBL" id="SIO57195.1"/>
    </source>
</evidence>
<proteinExistence type="inferred from homology"/>
<dbReference type="InterPro" id="IPR006076">
    <property type="entry name" value="FAD-dep_OxRdtase"/>
</dbReference>
<evidence type="ECO:0000256" key="1">
    <source>
        <dbReference type="ARBA" id="ARBA00009410"/>
    </source>
</evidence>
<name>A0A1N6KKV2_9BURK</name>
<evidence type="ECO:0000259" key="3">
    <source>
        <dbReference type="Pfam" id="PF01266"/>
    </source>
</evidence>
<dbReference type="Pfam" id="PF01266">
    <property type="entry name" value="DAO"/>
    <property type="match status" value="1"/>
</dbReference>
<dbReference type="EMBL" id="FSRM01000002">
    <property type="protein sequence ID" value="SIO57195.1"/>
    <property type="molecule type" value="Genomic_DNA"/>
</dbReference>
<dbReference type="NCBIfam" id="NF001933">
    <property type="entry name" value="PRK00711.1"/>
    <property type="match status" value="1"/>
</dbReference>
<gene>
    <name evidence="4" type="ORF">SAMN05444168_7490</name>
</gene>
<reference evidence="4 5" key="1">
    <citation type="submission" date="2016-11" db="EMBL/GenBank/DDBJ databases">
        <authorList>
            <person name="Jaros S."/>
            <person name="Januszkiewicz K."/>
            <person name="Wedrychowicz H."/>
        </authorList>
    </citation>
    <scope>NUCLEOTIDE SEQUENCE [LARGE SCALE GENOMIC DNA]</scope>
    <source>
        <strain evidence="4 5">GAS86</strain>
    </source>
</reference>